<dbReference type="EMBL" id="CP020557">
    <property type="protein sequence ID" value="ARF67515.1"/>
    <property type="molecule type" value="Genomic_DNA"/>
</dbReference>
<dbReference type="Proteomes" id="UP000192727">
    <property type="component" value="Chromosome"/>
</dbReference>
<keyword evidence="1" id="KW-0812">Transmembrane</keyword>
<reference evidence="2 3" key="1">
    <citation type="submission" date="2017-03" db="EMBL/GenBank/DDBJ databases">
        <title>Paenibacillus larvae genome sequencing.</title>
        <authorList>
            <person name="Dingman D.W."/>
        </authorList>
    </citation>
    <scope>NUCLEOTIDE SEQUENCE [LARGE SCALE GENOMIC DNA]</scope>
    <source>
        <strain evidence="2 3">SAG 10367</strain>
    </source>
</reference>
<keyword evidence="1" id="KW-0472">Membrane</keyword>
<sequence length="227" mass="25907">MTVSKKESLKDSDLSKEKYESRSGRIGLSINLFATRFIEEGMEGMLKKILWTLFILILLIVLIGAGIYWYVKPQKELDLRYRDTSLKSKIMDMVKNLNTELVLSSDEINQLAKKEIAKRPNVRPDVRITGADFKLNGNELEGDINLLYKDTIPAGVKIWYTMEWQDGTLKLTPKDAKIRSVHLPLSFVKLPAMSIGLNDHLPGVVKVKHVTFENQGIKITFKLNKPF</sequence>
<proteinExistence type="predicted"/>
<name>A0A1V0UQF3_9BACL</name>
<protein>
    <submittedName>
        <fullName evidence="2">Uncharacterized protein</fullName>
    </submittedName>
</protein>
<dbReference type="AlphaFoldDB" id="A0A1V0UQF3"/>
<keyword evidence="1" id="KW-1133">Transmembrane helix</keyword>
<evidence type="ECO:0000256" key="1">
    <source>
        <dbReference type="SAM" id="Phobius"/>
    </source>
</evidence>
<evidence type="ECO:0000313" key="2">
    <source>
        <dbReference type="EMBL" id="ARF67515.1"/>
    </source>
</evidence>
<evidence type="ECO:0000313" key="3">
    <source>
        <dbReference type="Proteomes" id="UP000192727"/>
    </source>
</evidence>
<feature type="transmembrane region" description="Helical" evidence="1">
    <location>
        <begin position="49"/>
        <end position="71"/>
    </location>
</feature>
<gene>
    <name evidence="2" type="ORF">B7C51_06310</name>
</gene>
<accession>A0A1V0UQF3</accession>
<organism evidence="2 3">
    <name type="scientific">Paenibacillus larvae subsp. pulvifaciens</name>
    <dbReference type="NCBI Taxonomy" id="1477"/>
    <lineage>
        <taxon>Bacteria</taxon>
        <taxon>Bacillati</taxon>
        <taxon>Bacillota</taxon>
        <taxon>Bacilli</taxon>
        <taxon>Bacillales</taxon>
        <taxon>Paenibacillaceae</taxon>
        <taxon>Paenibacillus</taxon>
    </lineage>
</organism>